<evidence type="ECO:0000256" key="6">
    <source>
        <dbReference type="HAMAP-Rule" id="MF_01974"/>
    </source>
</evidence>
<dbReference type="GO" id="GO:0070006">
    <property type="term" value="F:metalloaminopeptidase activity"/>
    <property type="evidence" value="ECO:0007669"/>
    <property type="project" value="UniProtKB-UniRule"/>
</dbReference>
<dbReference type="PANTHER" id="PTHR43330">
    <property type="entry name" value="METHIONINE AMINOPEPTIDASE"/>
    <property type="match status" value="1"/>
</dbReference>
<dbReference type="Gene3D" id="3.10.450.50">
    <property type="match status" value="1"/>
</dbReference>
<dbReference type="Gene3D" id="3.90.230.10">
    <property type="entry name" value="Creatinase/methionine aminopeptidase superfamily"/>
    <property type="match status" value="1"/>
</dbReference>
<name>A0A9D1D4V2_9FIRM</name>
<dbReference type="GO" id="GO:0006508">
    <property type="term" value="P:proteolysis"/>
    <property type="evidence" value="ECO:0007669"/>
    <property type="project" value="UniProtKB-KW"/>
</dbReference>
<sequence>MFRIIGKKDPCWCGSGKEYEHCHMEFDRKLSRARFMGHEIPSHKIIKTPAQIEKIRESGKLNAAVLDYVAERIEAGVTTEEIDRWVYDFTTKNGGIPAPLNFEGFPKSVCTSIDSQVCHGIPSENVTLKDGDIINVDVSTILDGYFSDSSRMFLIGNVSPEKGRLVRVTKEAVEEGLKQVRPWGYLGDMGQAVHDYVKKHGYTVVEEVGGHGIGLEFHEDPFVSYVSKKGTEMVMAPGMIFTIEPMVNMGTSEIYVDDSNGWTIYTEDGLPSAQWEIMVLVTEEGHEVLAW</sequence>
<dbReference type="AlphaFoldDB" id="A0A9D1D4V2"/>
<proteinExistence type="inferred from homology"/>
<dbReference type="InterPro" id="IPR001714">
    <property type="entry name" value="Pept_M24_MAP"/>
</dbReference>
<evidence type="ECO:0000256" key="7">
    <source>
        <dbReference type="RuleBase" id="RU003653"/>
    </source>
</evidence>
<comment type="caution">
    <text evidence="9">The sequence shown here is derived from an EMBL/GenBank/DDBJ whole genome shotgun (WGS) entry which is preliminary data.</text>
</comment>
<protein>
    <recommendedName>
        <fullName evidence="6 7">Methionine aminopeptidase</fullName>
        <shortName evidence="6">MAP</shortName>
        <shortName evidence="6">MetAP</shortName>
        <ecNumber evidence="6 7">3.4.11.18</ecNumber>
    </recommendedName>
    <alternativeName>
        <fullName evidence="6">Peptidase M</fullName>
    </alternativeName>
</protein>
<evidence type="ECO:0000256" key="3">
    <source>
        <dbReference type="ARBA" id="ARBA00022670"/>
    </source>
</evidence>
<evidence type="ECO:0000256" key="1">
    <source>
        <dbReference type="ARBA" id="ARBA00002521"/>
    </source>
</evidence>
<comment type="similarity">
    <text evidence="6">Belongs to the peptidase M24A family. Methionine aminopeptidase type 1 subfamily.</text>
</comment>
<comment type="catalytic activity">
    <reaction evidence="6 7">
        <text>Release of N-terminal amino acids, preferentially methionine, from peptides and arylamides.</text>
        <dbReference type="EC" id="3.4.11.18"/>
    </reaction>
</comment>
<reference evidence="9" key="1">
    <citation type="submission" date="2020-10" db="EMBL/GenBank/DDBJ databases">
        <authorList>
            <person name="Gilroy R."/>
        </authorList>
    </citation>
    <scope>NUCLEOTIDE SEQUENCE</scope>
    <source>
        <strain evidence="9">CHK180-2868</strain>
    </source>
</reference>
<evidence type="ECO:0000313" key="10">
    <source>
        <dbReference type="Proteomes" id="UP000824250"/>
    </source>
</evidence>
<evidence type="ECO:0000256" key="2">
    <source>
        <dbReference type="ARBA" id="ARBA00022438"/>
    </source>
</evidence>
<gene>
    <name evidence="6" type="primary">map</name>
    <name evidence="9" type="ORF">IAB28_01745</name>
</gene>
<feature type="binding site" evidence="6">
    <location>
        <position position="276"/>
    </location>
    <ligand>
        <name>a divalent metal cation</name>
        <dbReference type="ChEBI" id="CHEBI:60240"/>
        <label>1</label>
    </ligand>
</feature>
<dbReference type="Pfam" id="PF02810">
    <property type="entry name" value="SEC-C"/>
    <property type="match status" value="1"/>
</dbReference>
<dbReference type="NCBIfam" id="NF008970">
    <property type="entry name" value="PRK12318.1"/>
    <property type="match status" value="1"/>
</dbReference>
<keyword evidence="4 6" id="KW-0479">Metal-binding</keyword>
<dbReference type="NCBIfam" id="TIGR00500">
    <property type="entry name" value="met_pdase_I"/>
    <property type="match status" value="1"/>
</dbReference>
<evidence type="ECO:0000313" key="9">
    <source>
        <dbReference type="EMBL" id="HIR04678.1"/>
    </source>
</evidence>
<feature type="binding site" evidence="6">
    <location>
        <position position="148"/>
    </location>
    <ligand>
        <name>a divalent metal cation</name>
        <dbReference type="ChEBI" id="CHEBI:60240"/>
        <label>2</label>
        <note>catalytic</note>
    </ligand>
</feature>
<accession>A0A9D1D4V2</accession>
<reference evidence="9" key="2">
    <citation type="journal article" date="2021" name="PeerJ">
        <title>Extensive microbial diversity within the chicken gut microbiome revealed by metagenomics and culture.</title>
        <authorList>
            <person name="Gilroy R."/>
            <person name="Ravi A."/>
            <person name="Getino M."/>
            <person name="Pursley I."/>
            <person name="Horton D.L."/>
            <person name="Alikhan N.F."/>
            <person name="Baker D."/>
            <person name="Gharbi K."/>
            <person name="Hall N."/>
            <person name="Watson M."/>
            <person name="Adriaenssens E.M."/>
            <person name="Foster-Nyarko E."/>
            <person name="Jarju S."/>
            <person name="Secka A."/>
            <person name="Antonio M."/>
            <person name="Oren A."/>
            <person name="Chaudhuri R.R."/>
            <person name="La Ragione R."/>
            <person name="Hildebrand F."/>
            <person name="Pallen M.J."/>
        </authorList>
    </citation>
    <scope>NUCLEOTIDE SEQUENCE</scope>
    <source>
        <strain evidence="9">CHK180-2868</strain>
    </source>
</reference>
<feature type="binding site" evidence="6">
    <location>
        <position position="148"/>
    </location>
    <ligand>
        <name>a divalent metal cation</name>
        <dbReference type="ChEBI" id="CHEBI:60240"/>
        <label>1</label>
    </ligand>
</feature>
<dbReference type="Proteomes" id="UP000824250">
    <property type="component" value="Unassembled WGS sequence"/>
</dbReference>
<feature type="domain" description="Peptidase M24" evidence="8">
    <location>
        <begin position="53"/>
        <end position="283"/>
    </location>
</feature>
<dbReference type="EC" id="3.4.11.18" evidence="6 7"/>
<feature type="binding site" evidence="6">
    <location>
        <position position="137"/>
    </location>
    <ligand>
        <name>a divalent metal cation</name>
        <dbReference type="ChEBI" id="CHEBI:60240"/>
        <label>1</label>
    </ligand>
</feature>
<feature type="binding site" evidence="6">
    <location>
        <position position="218"/>
    </location>
    <ligand>
        <name>substrate</name>
    </ligand>
</feature>
<dbReference type="InterPro" id="IPR004027">
    <property type="entry name" value="SEC_C_motif"/>
</dbReference>
<dbReference type="InterPro" id="IPR002467">
    <property type="entry name" value="Pept_M24A_MAP1"/>
</dbReference>
<dbReference type="PRINTS" id="PR00599">
    <property type="entry name" value="MAPEPTIDASE"/>
</dbReference>
<comment type="subunit">
    <text evidence="6">Monomer.</text>
</comment>
<dbReference type="SUPFAM" id="SSF55920">
    <property type="entry name" value="Creatinase/aminopeptidase"/>
    <property type="match status" value="1"/>
</dbReference>
<dbReference type="InterPro" id="IPR000994">
    <property type="entry name" value="Pept_M24"/>
</dbReference>
<dbReference type="Pfam" id="PF00557">
    <property type="entry name" value="Peptidase_M24"/>
    <property type="match status" value="1"/>
</dbReference>
<keyword evidence="2 6" id="KW-0031">Aminopeptidase</keyword>
<feature type="binding site" evidence="6">
    <location>
        <position position="244"/>
    </location>
    <ligand>
        <name>a divalent metal cation</name>
        <dbReference type="ChEBI" id="CHEBI:60240"/>
        <label>2</label>
        <note>catalytic</note>
    </ligand>
</feature>
<dbReference type="CDD" id="cd01086">
    <property type="entry name" value="MetAP1"/>
    <property type="match status" value="1"/>
</dbReference>
<feature type="binding site" evidence="6">
    <location>
        <position position="276"/>
    </location>
    <ligand>
        <name>a divalent metal cation</name>
        <dbReference type="ChEBI" id="CHEBI:60240"/>
        <label>2</label>
        <note>catalytic</note>
    </ligand>
</feature>
<dbReference type="EMBL" id="DVGC01000007">
    <property type="protein sequence ID" value="HIR04678.1"/>
    <property type="molecule type" value="Genomic_DNA"/>
</dbReference>
<evidence type="ECO:0000256" key="5">
    <source>
        <dbReference type="ARBA" id="ARBA00022801"/>
    </source>
</evidence>
<feature type="binding site" evidence="6">
    <location>
        <position position="211"/>
    </location>
    <ligand>
        <name>a divalent metal cation</name>
        <dbReference type="ChEBI" id="CHEBI:60240"/>
        <label>2</label>
        <note>catalytic</note>
    </ligand>
</feature>
<keyword evidence="3 6" id="KW-0645">Protease</keyword>
<comment type="cofactor">
    <cofactor evidence="6">
        <name>Co(2+)</name>
        <dbReference type="ChEBI" id="CHEBI:48828"/>
    </cofactor>
    <cofactor evidence="6">
        <name>Zn(2+)</name>
        <dbReference type="ChEBI" id="CHEBI:29105"/>
    </cofactor>
    <cofactor evidence="6">
        <name>Mn(2+)</name>
        <dbReference type="ChEBI" id="CHEBI:29035"/>
    </cofactor>
    <cofactor evidence="6">
        <name>Fe(2+)</name>
        <dbReference type="ChEBI" id="CHEBI:29033"/>
    </cofactor>
    <text evidence="6">Binds 2 divalent metal cations per subunit. Has a high-affinity and a low affinity metal-binding site. The true nature of the physiological cofactor is under debate. The enzyme is active with cobalt, zinc, manganese or divalent iron ions. Most likely, methionine aminopeptidases function as mononuclear Fe(2+)-metalloproteases under physiological conditions, and the catalytically relevant metal-binding site has been assigned to the histidine-containing high-affinity site.</text>
</comment>
<evidence type="ECO:0000256" key="4">
    <source>
        <dbReference type="ARBA" id="ARBA00022723"/>
    </source>
</evidence>
<dbReference type="InterPro" id="IPR036005">
    <property type="entry name" value="Creatinase/aminopeptidase-like"/>
</dbReference>
<evidence type="ECO:0000259" key="8">
    <source>
        <dbReference type="Pfam" id="PF00557"/>
    </source>
</evidence>
<dbReference type="HAMAP" id="MF_01974">
    <property type="entry name" value="MetAP_1"/>
    <property type="match status" value="1"/>
</dbReference>
<organism evidence="9 10">
    <name type="scientific">Candidatus Copromonas faecavium</name>
    <name type="common">nom. illeg.</name>
    <dbReference type="NCBI Taxonomy" id="2840740"/>
    <lineage>
        <taxon>Bacteria</taxon>
        <taxon>Bacillati</taxon>
        <taxon>Bacillota</taxon>
        <taxon>Clostridia</taxon>
        <taxon>Lachnospirales</taxon>
        <taxon>Lachnospiraceae</taxon>
        <taxon>Candidatus Copromonas (nom. illeg.)</taxon>
    </lineage>
</organism>
<dbReference type="PANTHER" id="PTHR43330:SF8">
    <property type="entry name" value="METHIONINE AMINOPEPTIDASE 1D, MITOCHONDRIAL"/>
    <property type="match status" value="1"/>
</dbReference>
<dbReference type="SUPFAM" id="SSF103642">
    <property type="entry name" value="Sec-C motif"/>
    <property type="match status" value="1"/>
</dbReference>
<keyword evidence="5 6" id="KW-0378">Hydrolase</keyword>
<dbReference type="GO" id="GO:0046872">
    <property type="term" value="F:metal ion binding"/>
    <property type="evidence" value="ECO:0007669"/>
    <property type="project" value="UniProtKB-UniRule"/>
</dbReference>
<feature type="binding site" evidence="6">
    <location>
        <position position="119"/>
    </location>
    <ligand>
        <name>substrate</name>
    </ligand>
</feature>
<dbReference type="GO" id="GO:0004239">
    <property type="term" value="F:initiator methionyl aminopeptidase activity"/>
    <property type="evidence" value="ECO:0007669"/>
    <property type="project" value="UniProtKB-UniRule"/>
</dbReference>
<comment type="function">
    <text evidence="1 6">Removes the N-terminal methionine from nascent proteins. The N-terminal methionine is often cleaved when the second residue in the primary sequence is small and uncharged (Met-Ala-, Cys, Gly, Pro, Ser, Thr, or Val). Requires deformylation of the N(alpha)-formylated initiator methionine before it can be hydrolyzed.</text>
</comment>